<dbReference type="InterPro" id="IPR020568">
    <property type="entry name" value="Ribosomal_Su5_D2-typ_SF"/>
</dbReference>
<dbReference type="UniPathway" id="UPA00056">
    <property type="reaction ID" value="UER00094"/>
</dbReference>
<keyword evidence="2 6" id="KW-0808">Transferase</keyword>
<comment type="function">
    <text evidence="6">Catalyzes the phosphorylation of the position 2 hydroxy group of 4-diphosphocytidyl-2C-methyl-D-erythritol.</text>
</comment>
<reference evidence="8" key="1">
    <citation type="submission" date="2020-02" db="EMBL/GenBank/DDBJ databases">
        <authorList>
            <person name="Meier V. D."/>
        </authorList>
    </citation>
    <scope>NUCLEOTIDE SEQUENCE</scope>
    <source>
        <strain evidence="8">AVDCRST_MAG42</strain>
    </source>
</reference>
<dbReference type="Gene3D" id="3.30.230.10">
    <property type="match status" value="1"/>
</dbReference>
<dbReference type="AlphaFoldDB" id="A0A6J4HLL9"/>
<dbReference type="PANTHER" id="PTHR43527:SF2">
    <property type="entry name" value="4-DIPHOSPHOCYTIDYL-2-C-METHYL-D-ERYTHRITOL KINASE, CHLOROPLASTIC"/>
    <property type="match status" value="1"/>
</dbReference>
<dbReference type="SUPFAM" id="SSF54211">
    <property type="entry name" value="Ribosomal protein S5 domain 2-like"/>
    <property type="match status" value="1"/>
</dbReference>
<dbReference type="HAMAP" id="MF_00061">
    <property type="entry name" value="IspE"/>
    <property type="match status" value="1"/>
</dbReference>
<evidence type="ECO:0000256" key="2">
    <source>
        <dbReference type="ARBA" id="ARBA00022679"/>
    </source>
</evidence>
<dbReference type="EC" id="2.7.1.148" evidence="6"/>
<accession>A0A6J4HLL9</accession>
<dbReference type="GO" id="GO:0019288">
    <property type="term" value="P:isopentenyl diphosphate biosynthetic process, methylerythritol 4-phosphate pathway"/>
    <property type="evidence" value="ECO:0007669"/>
    <property type="project" value="UniProtKB-UniRule"/>
</dbReference>
<keyword evidence="6" id="KW-0414">Isoprene biosynthesis</keyword>
<evidence type="ECO:0000256" key="4">
    <source>
        <dbReference type="ARBA" id="ARBA00022777"/>
    </source>
</evidence>
<organism evidence="8">
    <name type="scientific">uncultured Chthoniobacterales bacterium</name>
    <dbReference type="NCBI Taxonomy" id="1836801"/>
    <lineage>
        <taxon>Bacteria</taxon>
        <taxon>Pseudomonadati</taxon>
        <taxon>Verrucomicrobiota</taxon>
        <taxon>Spartobacteria</taxon>
        <taxon>Chthoniobacterales</taxon>
        <taxon>environmental samples</taxon>
    </lineage>
</organism>
<evidence type="ECO:0000256" key="6">
    <source>
        <dbReference type="HAMAP-Rule" id="MF_00061"/>
    </source>
</evidence>
<sequence>MQLRAPAKINLSFRILGRRDDGFHEIETLMAPVSLCDELTLAATDDAGVVHFSCDDPSLPTGDDNLAVRAARLFFAATGIAGGVRIALRKRIPHGAGLGGGSSDAAAVLLGLHRMFGSGLETAALAALGAEIGSDVPFFLYRSACVCRGRGELVEPAPLPDTLPLLLLKPAFGVATPWAYGRWKGSKELPGIRYDAQSFGGAEFVNDLERPVFEKYVFLARLKMWLLAQPEVGAALLSGSGSTVLAVLRENGSADDLTRRAEAELDRELWSCACETLSGDAVS</sequence>
<comment type="pathway">
    <text evidence="6">Isoprenoid biosynthesis; isopentenyl diphosphate biosynthesis via DXP pathway; isopentenyl diphosphate from 1-deoxy-D-xylulose 5-phosphate: step 3/6.</text>
</comment>
<dbReference type="PANTHER" id="PTHR43527">
    <property type="entry name" value="4-DIPHOSPHOCYTIDYL-2-C-METHYL-D-ERYTHRITOL KINASE, CHLOROPLASTIC"/>
    <property type="match status" value="1"/>
</dbReference>
<feature type="binding site" evidence="6">
    <location>
        <begin position="93"/>
        <end position="103"/>
    </location>
    <ligand>
        <name>ATP</name>
        <dbReference type="ChEBI" id="CHEBI:30616"/>
    </ligand>
</feature>
<keyword evidence="4 6" id="KW-0418">Kinase</keyword>
<dbReference type="Gene3D" id="3.30.70.890">
    <property type="entry name" value="GHMP kinase, C-terminal domain"/>
    <property type="match status" value="1"/>
</dbReference>
<dbReference type="PIRSF" id="PIRSF010376">
    <property type="entry name" value="IspE"/>
    <property type="match status" value="1"/>
</dbReference>
<dbReference type="InterPro" id="IPR004424">
    <property type="entry name" value="IspE"/>
</dbReference>
<feature type="domain" description="GHMP kinase N-terminal" evidence="7">
    <location>
        <begin position="65"/>
        <end position="141"/>
    </location>
</feature>
<dbReference type="GO" id="GO:0016114">
    <property type="term" value="P:terpenoid biosynthetic process"/>
    <property type="evidence" value="ECO:0007669"/>
    <property type="project" value="UniProtKB-UniRule"/>
</dbReference>
<gene>
    <name evidence="6" type="primary">ispE</name>
    <name evidence="8" type="ORF">AVDCRST_MAG42-950</name>
</gene>
<keyword evidence="5 6" id="KW-0067">ATP-binding</keyword>
<evidence type="ECO:0000256" key="5">
    <source>
        <dbReference type="ARBA" id="ARBA00022840"/>
    </source>
</evidence>
<dbReference type="Pfam" id="PF00288">
    <property type="entry name" value="GHMP_kinases_N"/>
    <property type="match status" value="1"/>
</dbReference>
<dbReference type="SUPFAM" id="SSF55060">
    <property type="entry name" value="GHMP Kinase, C-terminal domain"/>
    <property type="match status" value="1"/>
</dbReference>
<keyword evidence="3 6" id="KW-0547">Nucleotide-binding</keyword>
<dbReference type="EMBL" id="CADCTA010000048">
    <property type="protein sequence ID" value="CAA9227892.1"/>
    <property type="molecule type" value="Genomic_DNA"/>
</dbReference>
<evidence type="ECO:0000313" key="8">
    <source>
        <dbReference type="EMBL" id="CAA9227892.1"/>
    </source>
</evidence>
<comment type="similarity">
    <text evidence="6">Belongs to the GHMP kinase family. IspE subfamily.</text>
</comment>
<dbReference type="InterPro" id="IPR006204">
    <property type="entry name" value="GHMP_kinase_N_dom"/>
</dbReference>
<comment type="catalytic activity">
    <reaction evidence="6">
        <text>4-CDP-2-C-methyl-D-erythritol + ATP = 4-CDP-2-C-methyl-D-erythritol 2-phosphate + ADP + H(+)</text>
        <dbReference type="Rhea" id="RHEA:18437"/>
        <dbReference type="ChEBI" id="CHEBI:15378"/>
        <dbReference type="ChEBI" id="CHEBI:30616"/>
        <dbReference type="ChEBI" id="CHEBI:57823"/>
        <dbReference type="ChEBI" id="CHEBI:57919"/>
        <dbReference type="ChEBI" id="CHEBI:456216"/>
        <dbReference type="EC" id="2.7.1.148"/>
    </reaction>
</comment>
<protein>
    <recommendedName>
        <fullName evidence="1 6">4-diphosphocytidyl-2-C-methyl-D-erythritol kinase</fullName>
        <shortName evidence="6">CMK</shortName>
        <ecNumber evidence="6">2.7.1.148</ecNumber>
    </recommendedName>
    <alternativeName>
        <fullName evidence="6">4-(cytidine-5'-diphospho)-2-C-methyl-D-erythritol kinase</fullName>
    </alternativeName>
</protein>
<feature type="active site" evidence="6">
    <location>
        <position position="135"/>
    </location>
</feature>
<evidence type="ECO:0000259" key="7">
    <source>
        <dbReference type="Pfam" id="PF00288"/>
    </source>
</evidence>
<feature type="active site" evidence="6">
    <location>
        <position position="8"/>
    </location>
</feature>
<proteinExistence type="inferred from homology"/>
<evidence type="ECO:0000256" key="3">
    <source>
        <dbReference type="ARBA" id="ARBA00022741"/>
    </source>
</evidence>
<dbReference type="GO" id="GO:0050515">
    <property type="term" value="F:4-(cytidine 5'-diphospho)-2-C-methyl-D-erythritol kinase activity"/>
    <property type="evidence" value="ECO:0007669"/>
    <property type="project" value="UniProtKB-UniRule"/>
</dbReference>
<name>A0A6J4HLL9_9BACT</name>
<dbReference type="InterPro" id="IPR014721">
    <property type="entry name" value="Ribsml_uS5_D2-typ_fold_subgr"/>
</dbReference>
<dbReference type="InterPro" id="IPR036554">
    <property type="entry name" value="GHMP_kinase_C_sf"/>
</dbReference>
<evidence type="ECO:0000256" key="1">
    <source>
        <dbReference type="ARBA" id="ARBA00017473"/>
    </source>
</evidence>
<dbReference type="NCBIfam" id="TIGR00154">
    <property type="entry name" value="ispE"/>
    <property type="match status" value="1"/>
</dbReference>
<dbReference type="GO" id="GO:0005524">
    <property type="term" value="F:ATP binding"/>
    <property type="evidence" value="ECO:0007669"/>
    <property type="project" value="UniProtKB-UniRule"/>
</dbReference>